<feature type="transmembrane region" description="Helical" evidence="2">
    <location>
        <begin position="95"/>
        <end position="115"/>
    </location>
</feature>
<feature type="domain" description="DUF5667" evidence="3">
    <location>
        <begin position="118"/>
        <end position="227"/>
    </location>
</feature>
<protein>
    <submittedName>
        <fullName evidence="4">Unannotated protein</fullName>
    </submittedName>
</protein>
<dbReference type="InterPro" id="IPR043725">
    <property type="entry name" value="DUF5667"/>
</dbReference>
<gene>
    <name evidence="4" type="ORF">UFOPK3662_03359</name>
</gene>
<dbReference type="AlphaFoldDB" id="A0A6J7L757"/>
<feature type="region of interest" description="Disordered" evidence="1">
    <location>
        <begin position="308"/>
        <end position="350"/>
    </location>
</feature>
<organism evidence="4">
    <name type="scientific">freshwater metagenome</name>
    <dbReference type="NCBI Taxonomy" id="449393"/>
    <lineage>
        <taxon>unclassified sequences</taxon>
        <taxon>metagenomes</taxon>
        <taxon>ecological metagenomes</taxon>
    </lineage>
</organism>
<sequence length="410" mass="42846">MTAAFSARRRADEFEALLSRGADSPLSERDAQKYADLLEVVADLRSLPEVTARPEFVGSLRERLMAEADTALVRQPPAPQRLAMPATTRRRDRRLGALLGGAALVGATATMAVAAQTSLPGESLYGVKRGIEAAQVRLADDESQRGRTLLAQADTRLLELEQLAAGDGGREQLIPDTLDAFTEQSSTGVRSLLTSYDRGVEQDAQRARDFTATSLERLDALEEQLPESARDELLAAGRTLSDLDLEVSSACPVCSGGITATPDFLLTSAPVDLLTGLDVDELTLEAAPVSGQDLTGIVVPEELKGLPTAVPTPTTLPTGVPTPATTTLPDPTKTDPTTTDPGKPIKDLTDEVTDTTGNLVDEVDEITGGAIGGLTSEVDDATGGLIGEITGTLDPLTGNTLGNATGGLLP</sequence>
<keyword evidence="2" id="KW-0472">Membrane</keyword>
<evidence type="ECO:0000256" key="2">
    <source>
        <dbReference type="SAM" id="Phobius"/>
    </source>
</evidence>
<evidence type="ECO:0000313" key="4">
    <source>
        <dbReference type="EMBL" id="CAB4962733.1"/>
    </source>
</evidence>
<reference evidence="4" key="1">
    <citation type="submission" date="2020-05" db="EMBL/GenBank/DDBJ databases">
        <authorList>
            <person name="Chiriac C."/>
            <person name="Salcher M."/>
            <person name="Ghai R."/>
            <person name="Kavagutti S V."/>
        </authorList>
    </citation>
    <scope>NUCLEOTIDE SEQUENCE</scope>
</reference>
<name>A0A6J7L757_9ZZZZ</name>
<keyword evidence="2" id="KW-0812">Transmembrane</keyword>
<dbReference type="Pfam" id="PF18915">
    <property type="entry name" value="DUF5667"/>
    <property type="match status" value="1"/>
</dbReference>
<proteinExistence type="predicted"/>
<feature type="compositionally biased region" description="Low complexity" evidence="1">
    <location>
        <begin position="308"/>
        <end position="342"/>
    </location>
</feature>
<dbReference type="EMBL" id="CAFBMW010000039">
    <property type="protein sequence ID" value="CAB4962733.1"/>
    <property type="molecule type" value="Genomic_DNA"/>
</dbReference>
<keyword evidence="2" id="KW-1133">Transmembrane helix</keyword>
<evidence type="ECO:0000256" key="1">
    <source>
        <dbReference type="SAM" id="MobiDB-lite"/>
    </source>
</evidence>
<accession>A0A6J7L757</accession>
<evidence type="ECO:0000259" key="3">
    <source>
        <dbReference type="Pfam" id="PF18915"/>
    </source>
</evidence>